<dbReference type="KEGG" id="pgr:PGTG_12608"/>
<dbReference type="Proteomes" id="UP000008783">
    <property type="component" value="Unassembled WGS sequence"/>
</dbReference>
<dbReference type="EMBL" id="DS178311">
    <property type="protein sequence ID" value="EHS64157.1"/>
    <property type="molecule type" value="Genomic_DNA"/>
</dbReference>
<dbReference type="EMBL" id="DS178311">
    <property type="protein sequence ID" value="EFP88161.1"/>
    <property type="molecule type" value="Genomic_DNA"/>
</dbReference>
<name>E3KUV1_PUCGT</name>
<sequence>MSLKSRFCCGFVTSHRDIVFHISPRVAQMLSNRPSDIIFHKINFFLRDGTEIKQPTRTNIHILSAWKSSTLTSYNSAVTKFIQFQKSGGIISFRLPITGKTLEEFCIWAGRNAVTSNAGKISASSLRKYIAGLKAWHVYHDVAFPTVNKTRIDLILKASSREDETLTKQPAKSPIMFWHMSYLWVNLVHGDDFDKALLDLAIVAFWGLARLAELTYATGGGVLDFVSSVLTTDVTLGADAVFGETATLTLRNTKTGQPGRPQLVTLAEQKHVLCPVTAIRRRLSSAEGSRTSLFGYGSGERRRHLTRTQSVARLESVLASGGFTGLKGHSFRVGGASFRAAFGMSHADICLLGRWKSDCYKLYLREYSSGDLSKTKALVKQFKRSWTRMES</sequence>
<keyword evidence="1" id="KW-0238">DNA-binding</keyword>
<dbReference type="InterPro" id="IPR011010">
    <property type="entry name" value="DNA_brk_join_enz"/>
</dbReference>
<dbReference type="KEGG" id="pgr:PGTG_21907"/>
<reference evidence="5" key="2">
    <citation type="journal article" date="2011" name="Proc. Natl. Acad. Sci. U.S.A.">
        <title>Obligate biotrophy features unraveled by the genomic analysis of rust fungi.</title>
        <authorList>
            <person name="Duplessis S."/>
            <person name="Cuomo C.A."/>
            <person name="Lin Y.-C."/>
            <person name="Aerts A."/>
            <person name="Tisserant E."/>
            <person name="Veneault-Fourrey C."/>
            <person name="Joly D.L."/>
            <person name="Hacquard S."/>
            <person name="Amselem J."/>
            <person name="Cantarel B.L."/>
            <person name="Chiu R."/>
            <person name="Coutinho P.M."/>
            <person name="Feau N."/>
            <person name="Field M."/>
            <person name="Frey P."/>
            <person name="Gelhaye E."/>
            <person name="Goldberg J."/>
            <person name="Grabherr M.G."/>
            <person name="Kodira C.D."/>
            <person name="Kohler A."/>
            <person name="Kuees U."/>
            <person name="Lindquist E.A."/>
            <person name="Lucas S.M."/>
            <person name="Mago R."/>
            <person name="Mauceli E."/>
            <person name="Morin E."/>
            <person name="Murat C."/>
            <person name="Pangilinan J.L."/>
            <person name="Park R."/>
            <person name="Pearson M."/>
            <person name="Quesneville H."/>
            <person name="Rouhier N."/>
            <person name="Sakthikumar S."/>
            <person name="Salamov A.A."/>
            <person name="Schmutz J."/>
            <person name="Selles B."/>
            <person name="Shapiro H."/>
            <person name="Tanguay P."/>
            <person name="Tuskan G.A."/>
            <person name="Henrissat B."/>
            <person name="Van de Peer Y."/>
            <person name="Rouze P."/>
            <person name="Ellis J.G."/>
            <person name="Dodds P.N."/>
            <person name="Schein J.E."/>
            <person name="Zhong S."/>
            <person name="Hamelin R.C."/>
            <person name="Grigoriev I.V."/>
            <person name="Szabo L.J."/>
            <person name="Martin F."/>
        </authorList>
    </citation>
    <scope>NUCLEOTIDE SEQUENCE [LARGE SCALE GENOMIC DNA]</scope>
    <source>
        <strain evidence="5">CRL 75-36-700-3 / race SCCL</strain>
    </source>
</reference>
<evidence type="ECO:0008006" key="6">
    <source>
        <dbReference type="Google" id="ProtNLM"/>
    </source>
</evidence>
<dbReference type="InterPro" id="IPR010998">
    <property type="entry name" value="Integrase_recombinase_N"/>
</dbReference>
<keyword evidence="5" id="KW-1185">Reference proteome</keyword>
<protein>
    <recommendedName>
        <fullName evidence="6">Tyr recombinase domain-containing protein</fullName>
    </recommendedName>
</protein>
<dbReference type="VEuPathDB" id="FungiDB:PGTG_12608"/>
<evidence type="ECO:0000256" key="2">
    <source>
        <dbReference type="ARBA" id="ARBA00023172"/>
    </source>
</evidence>
<reference evidence="3" key="3">
    <citation type="submission" date="2012-02" db="EMBL/GenBank/DDBJ databases">
        <title>The Genome Sequence of Puccinia graminis f. sp. tritici Strain CRL 75-36-700-3.</title>
        <authorList>
            <consortium name="The Broad Institute Genome Sequencing Platform"/>
            <person name="Birren B."/>
            <person name="Lander E."/>
            <person name="Galagan J."/>
            <person name="Nusbaum C."/>
            <person name="Devon K."/>
            <person name="Cuomo C."/>
            <person name="Jaffe D."/>
            <person name="Butler J."/>
            <person name="Alvarez P."/>
            <person name="Gnerre S."/>
            <person name="Grabherr M."/>
            <person name="Mauceli E."/>
            <person name="Brockman W."/>
            <person name="Young S."/>
            <person name="LaButti K."/>
            <person name="Sykes S."/>
            <person name="DeCaprio D."/>
            <person name="Crawford M."/>
            <person name="Koehrsen M."/>
            <person name="Engels R."/>
            <person name="Montgomery P."/>
            <person name="Pearson M."/>
            <person name="Howarth C."/>
            <person name="Larson L."/>
            <person name="White J."/>
            <person name="Zeng Q."/>
            <person name="Kodira C."/>
            <person name="Yandava C."/>
            <person name="Alvarado L."/>
            <person name="O'Leary S."/>
            <person name="Szabo L."/>
            <person name="Dean R."/>
            <person name="Schein J."/>
        </authorList>
    </citation>
    <scope>NUCLEOTIDE SEQUENCE</scope>
    <source>
        <strain evidence="3">CRL 75-36-700-3</strain>
    </source>
</reference>
<dbReference type="GeneID" id="10535384"/>
<reference key="1">
    <citation type="submission" date="2007-01" db="EMBL/GenBank/DDBJ databases">
        <title>The Genome Sequence of Puccinia graminis f. sp. tritici Strain CRL 75-36-700-3.</title>
        <authorList>
            <consortium name="The Broad Institute Genome Sequencing Platform"/>
            <person name="Birren B."/>
            <person name="Lander E."/>
            <person name="Galagan J."/>
            <person name="Nusbaum C."/>
            <person name="Devon K."/>
            <person name="Cuomo C."/>
            <person name="Jaffe D."/>
            <person name="Butler J."/>
            <person name="Alvarez P."/>
            <person name="Gnerre S."/>
            <person name="Grabherr M."/>
            <person name="Mauceli E."/>
            <person name="Brockman W."/>
            <person name="Young S."/>
            <person name="LaButti K."/>
            <person name="Sykes S."/>
            <person name="DeCaprio D."/>
            <person name="Crawford M."/>
            <person name="Koehrsen M."/>
            <person name="Engels R."/>
            <person name="Montgomery P."/>
            <person name="Pearson M."/>
            <person name="Howarth C."/>
            <person name="Larson L."/>
            <person name="White J."/>
            <person name="Zeng Q."/>
            <person name="Kodira C."/>
            <person name="Yandava C."/>
            <person name="Alvarado L."/>
            <person name="O'Leary S."/>
            <person name="Szabo L."/>
            <person name="Dean R."/>
            <person name="Schein J."/>
        </authorList>
    </citation>
    <scope>NUCLEOTIDE SEQUENCE</scope>
    <source>
        <strain>CRL 75-36-700-3</strain>
    </source>
</reference>
<evidence type="ECO:0000256" key="1">
    <source>
        <dbReference type="ARBA" id="ARBA00023125"/>
    </source>
</evidence>
<dbReference type="Gene3D" id="1.10.443.10">
    <property type="entry name" value="Intergrase catalytic core"/>
    <property type="match status" value="1"/>
</dbReference>
<gene>
    <name evidence="3" type="ORF">PGTG_12608</name>
    <name evidence="4" type="ORF">PGTG_21907</name>
</gene>
<dbReference type="OrthoDB" id="3254696at2759"/>
<dbReference type="InterPro" id="IPR013762">
    <property type="entry name" value="Integrase-like_cat_sf"/>
</dbReference>
<dbReference type="AlphaFoldDB" id="E3KUV1"/>
<dbReference type="GO" id="GO:0003677">
    <property type="term" value="F:DNA binding"/>
    <property type="evidence" value="ECO:0007669"/>
    <property type="project" value="UniProtKB-KW"/>
</dbReference>
<dbReference type="RefSeq" id="XP_003332580.1">
    <property type="nucleotide sequence ID" value="XM_003332532.1"/>
</dbReference>
<dbReference type="InParanoid" id="E3KUV1"/>
<accession>E3KUV1</accession>
<organism evidence="3 5">
    <name type="scientific">Puccinia graminis f. sp. tritici (strain CRL 75-36-700-3 / race SCCL)</name>
    <name type="common">Black stem rust fungus</name>
    <dbReference type="NCBI Taxonomy" id="418459"/>
    <lineage>
        <taxon>Eukaryota</taxon>
        <taxon>Fungi</taxon>
        <taxon>Dikarya</taxon>
        <taxon>Basidiomycota</taxon>
        <taxon>Pucciniomycotina</taxon>
        <taxon>Pucciniomycetes</taxon>
        <taxon>Pucciniales</taxon>
        <taxon>Pucciniaceae</taxon>
        <taxon>Puccinia</taxon>
    </lineage>
</organism>
<evidence type="ECO:0000313" key="3">
    <source>
        <dbReference type="EMBL" id="EFP88161.1"/>
    </source>
</evidence>
<dbReference type="VEuPathDB" id="FungiDB:PGTG_21907"/>
<dbReference type="SUPFAM" id="SSF56349">
    <property type="entry name" value="DNA breaking-rejoining enzymes"/>
    <property type="match status" value="1"/>
</dbReference>
<dbReference type="SUPFAM" id="SSF47823">
    <property type="entry name" value="lambda integrase-like, N-terminal domain"/>
    <property type="match status" value="1"/>
</dbReference>
<evidence type="ECO:0000313" key="5">
    <source>
        <dbReference type="Proteomes" id="UP000008783"/>
    </source>
</evidence>
<dbReference type="PANTHER" id="PTHR34605">
    <property type="entry name" value="PHAGE_INTEGRASE DOMAIN-CONTAINING PROTEIN"/>
    <property type="match status" value="1"/>
</dbReference>
<dbReference type="OMA" id="FREREHY"/>
<dbReference type="GO" id="GO:0015074">
    <property type="term" value="P:DNA integration"/>
    <property type="evidence" value="ECO:0007669"/>
    <property type="project" value="InterPro"/>
</dbReference>
<evidence type="ECO:0000313" key="4">
    <source>
        <dbReference type="EMBL" id="EHS64157.1"/>
    </source>
</evidence>
<dbReference type="InterPro" id="IPR052925">
    <property type="entry name" value="Phage_Integrase-like_Recomb"/>
</dbReference>
<dbReference type="Gene3D" id="1.10.150.130">
    <property type="match status" value="1"/>
</dbReference>
<dbReference type="GO" id="GO:0006310">
    <property type="term" value="P:DNA recombination"/>
    <property type="evidence" value="ECO:0007669"/>
    <property type="project" value="UniProtKB-KW"/>
</dbReference>
<dbReference type="RefSeq" id="XP_003889237.1">
    <property type="nucleotide sequence ID" value="XM_003889188.1"/>
</dbReference>
<proteinExistence type="predicted"/>
<dbReference type="PANTHER" id="PTHR34605:SF3">
    <property type="entry name" value="P CELL-TYPE AGGLUTINATION PROTEIN MAP4-LIKE-RELATED"/>
    <property type="match status" value="1"/>
</dbReference>
<dbReference type="HOGENOM" id="CLU_003292_5_0_1"/>
<keyword evidence="2" id="KW-0233">DNA recombination</keyword>
<dbReference type="GeneID" id="13541709"/>